<comment type="caution">
    <text evidence="7">The sequence shown here is derived from an EMBL/GenBank/DDBJ whole genome shotgun (WGS) entry which is preliminary data.</text>
</comment>
<evidence type="ECO:0000259" key="6">
    <source>
        <dbReference type="Pfam" id="PF00892"/>
    </source>
</evidence>
<dbReference type="PANTHER" id="PTHR32322">
    <property type="entry name" value="INNER MEMBRANE TRANSPORTER"/>
    <property type="match status" value="1"/>
</dbReference>
<sequence>MAPPLLGIGFAVLAALGLAVQSLAVRLGTRTHSVVDVIAVMFAVNLLILVPIVGVVEYPQYGVTLDSLFAFAVAGILGSLVARVCYFVGIARIGASRTEPLKALFPLVAVAAAVVVLDEQLTAQLLAGIALVLAGSLAVVTEARTSPTTATGRRLWVDLLFPLTAALFLGIDPIFTKLGLATGTPPMVGVTIRIAAGAVGFGLYLAWRAVGDGRVPSVAGNRWLIVASVANTVYLSAYYAALARTPVAVVTPVLGTSTLLVVAGAAIFLQADERVTWKLGGATAVVVAGILLVVQA</sequence>
<proteinExistence type="predicted"/>
<dbReference type="InterPro" id="IPR000620">
    <property type="entry name" value="EamA_dom"/>
</dbReference>
<keyword evidence="3 5" id="KW-1133">Transmembrane helix</keyword>
<feature type="transmembrane region" description="Helical" evidence="5">
    <location>
        <begin position="68"/>
        <end position="89"/>
    </location>
</feature>
<evidence type="ECO:0000313" key="8">
    <source>
        <dbReference type="Proteomes" id="UP000315385"/>
    </source>
</evidence>
<keyword evidence="8" id="KW-1185">Reference proteome</keyword>
<feature type="transmembrane region" description="Helical" evidence="5">
    <location>
        <begin position="219"/>
        <end position="241"/>
    </location>
</feature>
<keyword evidence="2 5" id="KW-0812">Transmembrane</keyword>
<evidence type="ECO:0000313" key="7">
    <source>
        <dbReference type="EMBL" id="TQQ81943.1"/>
    </source>
</evidence>
<dbReference type="PANTHER" id="PTHR32322:SF2">
    <property type="entry name" value="EAMA DOMAIN-CONTAINING PROTEIN"/>
    <property type="match status" value="1"/>
</dbReference>
<feature type="domain" description="EamA" evidence="6">
    <location>
        <begin position="160"/>
        <end position="294"/>
    </location>
</feature>
<reference evidence="7 8" key="1">
    <citation type="submission" date="2019-02" db="EMBL/GenBank/DDBJ databases">
        <title>Halonotius sp. a new haloqrchaeon isolated from saline water.</title>
        <authorList>
            <person name="Duran-Viseras A."/>
            <person name="Sanchez-Porro C."/>
            <person name="Ventosa A."/>
        </authorList>
    </citation>
    <scope>NUCLEOTIDE SEQUENCE [LARGE SCALE GENOMIC DNA]</scope>
    <source>
        <strain evidence="7 8">F9-27</strain>
    </source>
</reference>
<protein>
    <submittedName>
        <fullName evidence="7">DMT family transporter</fullName>
    </submittedName>
</protein>
<organism evidence="7 8">
    <name type="scientific">Halonotius roseus</name>
    <dbReference type="NCBI Taxonomy" id="2511997"/>
    <lineage>
        <taxon>Archaea</taxon>
        <taxon>Methanobacteriati</taxon>
        <taxon>Methanobacteriota</taxon>
        <taxon>Stenosarchaea group</taxon>
        <taxon>Halobacteria</taxon>
        <taxon>Halobacteriales</taxon>
        <taxon>Haloferacaceae</taxon>
        <taxon>Halonotius</taxon>
    </lineage>
</organism>
<accession>A0A544QR74</accession>
<dbReference type="InterPro" id="IPR050638">
    <property type="entry name" value="AA-Vitamin_Transporters"/>
</dbReference>
<dbReference type="InterPro" id="IPR037185">
    <property type="entry name" value="EmrE-like"/>
</dbReference>
<dbReference type="SUPFAM" id="SSF103481">
    <property type="entry name" value="Multidrug resistance efflux transporter EmrE"/>
    <property type="match status" value="2"/>
</dbReference>
<gene>
    <name evidence="7" type="ORF">EWF95_03105</name>
</gene>
<dbReference type="Proteomes" id="UP000315385">
    <property type="component" value="Unassembled WGS sequence"/>
</dbReference>
<evidence type="ECO:0000256" key="5">
    <source>
        <dbReference type="SAM" id="Phobius"/>
    </source>
</evidence>
<feature type="transmembrane region" description="Helical" evidence="5">
    <location>
        <begin position="275"/>
        <end position="294"/>
    </location>
</feature>
<feature type="transmembrane region" description="Helical" evidence="5">
    <location>
        <begin position="187"/>
        <end position="207"/>
    </location>
</feature>
<evidence type="ECO:0000256" key="4">
    <source>
        <dbReference type="ARBA" id="ARBA00023136"/>
    </source>
</evidence>
<feature type="domain" description="EamA" evidence="6">
    <location>
        <begin position="6"/>
        <end position="140"/>
    </location>
</feature>
<feature type="transmembrane region" description="Helical" evidence="5">
    <location>
        <begin position="37"/>
        <end position="56"/>
    </location>
</feature>
<evidence type="ECO:0000256" key="3">
    <source>
        <dbReference type="ARBA" id="ARBA00022989"/>
    </source>
</evidence>
<feature type="transmembrane region" description="Helical" evidence="5">
    <location>
        <begin position="6"/>
        <end position="25"/>
    </location>
</feature>
<evidence type="ECO:0000256" key="2">
    <source>
        <dbReference type="ARBA" id="ARBA00022692"/>
    </source>
</evidence>
<dbReference type="OrthoDB" id="330924at2157"/>
<name>A0A544QR74_9EURY</name>
<dbReference type="GO" id="GO:0016020">
    <property type="term" value="C:membrane"/>
    <property type="evidence" value="ECO:0007669"/>
    <property type="project" value="UniProtKB-SubCell"/>
</dbReference>
<comment type="subcellular location">
    <subcellularLocation>
        <location evidence="1">Membrane</location>
        <topology evidence="1">Multi-pass membrane protein</topology>
    </subcellularLocation>
</comment>
<dbReference type="EMBL" id="SESI01000001">
    <property type="protein sequence ID" value="TQQ81943.1"/>
    <property type="molecule type" value="Genomic_DNA"/>
</dbReference>
<dbReference type="AlphaFoldDB" id="A0A544QR74"/>
<dbReference type="RefSeq" id="WP_142442595.1">
    <property type="nucleotide sequence ID" value="NZ_SESI01000001.1"/>
</dbReference>
<keyword evidence="4 5" id="KW-0472">Membrane</keyword>
<feature type="transmembrane region" description="Helical" evidence="5">
    <location>
        <begin position="123"/>
        <end position="143"/>
    </location>
</feature>
<evidence type="ECO:0000256" key="1">
    <source>
        <dbReference type="ARBA" id="ARBA00004141"/>
    </source>
</evidence>
<feature type="transmembrane region" description="Helical" evidence="5">
    <location>
        <begin position="247"/>
        <end position="268"/>
    </location>
</feature>
<dbReference type="Pfam" id="PF00892">
    <property type="entry name" value="EamA"/>
    <property type="match status" value="2"/>
</dbReference>
<feature type="transmembrane region" description="Helical" evidence="5">
    <location>
        <begin position="155"/>
        <end position="175"/>
    </location>
</feature>
<feature type="transmembrane region" description="Helical" evidence="5">
    <location>
        <begin position="101"/>
        <end position="117"/>
    </location>
</feature>